<gene>
    <name evidence="1" type="ORF">N0V89_001792</name>
</gene>
<dbReference type="AlphaFoldDB" id="A0A9W9CDR6"/>
<name>A0A9W9CDR6_9PLEO</name>
<proteinExistence type="predicted"/>
<dbReference type="EMBL" id="JAPEUX010000002">
    <property type="protein sequence ID" value="KAJ4357217.1"/>
    <property type="molecule type" value="Genomic_DNA"/>
</dbReference>
<dbReference type="OrthoDB" id="3796307at2759"/>
<dbReference type="Proteomes" id="UP001140513">
    <property type="component" value="Unassembled WGS sequence"/>
</dbReference>
<evidence type="ECO:0000313" key="2">
    <source>
        <dbReference type="Proteomes" id="UP001140513"/>
    </source>
</evidence>
<organism evidence="1 2">
    <name type="scientific">Didymosphaeria variabile</name>
    <dbReference type="NCBI Taxonomy" id="1932322"/>
    <lineage>
        <taxon>Eukaryota</taxon>
        <taxon>Fungi</taxon>
        <taxon>Dikarya</taxon>
        <taxon>Ascomycota</taxon>
        <taxon>Pezizomycotina</taxon>
        <taxon>Dothideomycetes</taxon>
        <taxon>Pleosporomycetidae</taxon>
        <taxon>Pleosporales</taxon>
        <taxon>Massarineae</taxon>
        <taxon>Didymosphaeriaceae</taxon>
        <taxon>Didymosphaeria</taxon>
    </lineage>
</organism>
<reference evidence="1" key="1">
    <citation type="submission" date="2022-10" db="EMBL/GenBank/DDBJ databases">
        <title>Tapping the CABI collections for fungal endophytes: first genome assemblies for Collariella, Neodidymelliopsis, Ascochyta clinopodiicola, Didymella pomorum, Didymosphaeria variabile, Neocosmospora piperis and Neocucurbitaria cava.</title>
        <authorList>
            <person name="Hill R."/>
        </authorList>
    </citation>
    <scope>NUCLEOTIDE SEQUENCE</scope>
    <source>
        <strain evidence="1">IMI 356815</strain>
    </source>
</reference>
<comment type="caution">
    <text evidence="1">The sequence shown here is derived from an EMBL/GenBank/DDBJ whole genome shotgun (WGS) entry which is preliminary data.</text>
</comment>
<dbReference type="RefSeq" id="XP_056074076.1">
    <property type="nucleotide sequence ID" value="XM_056210603.1"/>
</dbReference>
<accession>A0A9W9CDR6</accession>
<evidence type="ECO:0000313" key="1">
    <source>
        <dbReference type="EMBL" id="KAJ4357217.1"/>
    </source>
</evidence>
<sequence length="190" mass="21392">MGRQEHRDMESLYPGHWDSKLDPDIHNIRTKAVGPPHHCRICHATAKPICYLKLHFAFCVAPIEVKGKPDICGERFCPKSQDGCATHPYNHGFNTMVKEAFKGVKSISEAMEELNAQKLQALSLEPEEPEDAPILTYEEYNELAKQKALEEKRFRHTAMTAARTVLKTKGNTKVSKLTAAMMKSSLKGNE</sequence>
<protein>
    <submittedName>
        <fullName evidence="1">Uncharacterized protein</fullName>
    </submittedName>
</protein>
<keyword evidence="2" id="KW-1185">Reference proteome</keyword>
<dbReference type="GeneID" id="80905322"/>